<dbReference type="InterPro" id="IPR045324">
    <property type="entry name" value="Small_multidrug_res"/>
</dbReference>
<dbReference type="Pfam" id="PF00893">
    <property type="entry name" value="Multi_Drug_Res"/>
    <property type="match status" value="1"/>
</dbReference>
<dbReference type="GO" id="GO:0022857">
    <property type="term" value="F:transmembrane transporter activity"/>
    <property type="evidence" value="ECO:0007669"/>
    <property type="project" value="InterPro"/>
</dbReference>
<feature type="transmembrane region" description="Helical" evidence="8">
    <location>
        <begin position="60"/>
        <end position="79"/>
    </location>
</feature>
<dbReference type="InterPro" id="IPR000390">
    <property type="entry name" value="Small_drug/metabolite_transptr"/>
</dbReference>
<name>A0A511VB66_9BACL</name>
<dbReference type="InterPro" id="IPR037185">
    <property type="entry name" value="EmrE-like"/>
</dbReference>
<organism evidence="9 10">
    <name type="scientific">Aneurinibacillus danicus</name>
    <dbReference type="NCBI Taxonomy" id="267746"/>
    <lineage>
        <taxon>Bacteria</taxon>
        <taxon>Bacillati</taxon>
        <taxon>Bacillota</taxon>
        <taxon>Bacilli</taxon>
        <taxon>Bacillales</taxon>
        <taxon>Paenibacillaceae</taxon>
        <taxon>Aneurinibacillus group</taxon>
        <taxon>Aneurinibacillus</taxon>
    </lineage>
</organism>
<evidence type="ECO:0000313" key="10">
    <source>
        <dbReference type="Proteomes" id="UP000321157"/>
    </source>
</evidence>
<dbReference type="RefSeq" id="WP_146811819.1">
    <property type="nucleotide sequence ID" value="NZ_BJXX01000169.1"/>
</dbReference>
<reference evidence="9 10" key="1">
    <citation type="submission" date="2019-07" db="EMBL/GenBank/DDBJ databases">
        <title>Whole genome shotgun sequence of Aneurinibacillus danicus NBRC 102444.</title>
        <authorList>
            <person name="Hosoyama A."/>
            <person name="Uohara A."/>
            <person name="Ohji S."/>
            <person name="Ichikawa N."/>
        </authorList>
    </citation>
    <scope>NUCLEOTIDE SEQUENCE [LARGE SCALE GENOMIC DNA]</scope>
    <source>
        <strain evidence="9 10">NBRC 102444</strain>
    </source>
</reference>
<evidence type="ECO:0000256" key="3">
    <source>
        <dbReference type="ARBA" id="ARBA00022475"/>
    </source>
</evidence>
<sequence>MNGYVFLMIAILSEVFGTSMLKMSEGFSKLLPSLGVMAGFGSAFYFISLALQTLPLSMSYAIWSGIGTALTAIIGVVVWKEAFNLQILIGLILIIAGVMVLNFAKST</sequence>
<dbReference type="Proteomes" id="UP000321157">
    <property type="component" value="Unassembled WGS sequence"/>
</dbReference>
<evidence type="ECO:0000256" key="6">
    <source>
        <dbReference type="ARBA" id="ARBA00023136"/>
    </source>
</evidence>
<dbReference type="AlphaFoldDB" id="A0A511VB66"/>
<dbReference type="GO" id="GO:0005886">
    <property type="term" value="C:plasma membrane"/>
    <property type="evidence" value="ECO:0007669"/>
    <property type="project" value="UniProtKB-SubCell"/>
</dbReference>
<evidence type="ECO:0000256" key="2">
    <source>
        <dbReference type="ARBA" id="ARBA00022448"/>
    </source>
</evidence>
<keyword evidence="10" id="KW-1185">Reference proteome</keyword>
<evidence type="ECO:0000256" key="5">
    <source>
        <dbReference type="ARBA" id="ARBA00022989"/>
    </source>
</evidence>
<dbReference type="PANTHER" id="PTHR30561">
    <property type="entry name" value="SMR FAMILY PROTON-DEPENDENT DRUG EFFLUX TRANSPORTER SUGE"/>
    <property type="match status" value="1"/>
</dbReference>
<dbReference type="PANTHER" id="PTHR30561:SF1">
    <property type="entry name" value="MULTIDRUG TRANSPORTER EMRE"/>
    <property type="match status" value="1"/>
</dbReference>
<feature type="transmembrane region" description="Helical" evidence="8">
    <location>
        <begin position="33"/>
        <end position="51"/>
    </location>
</feature>
<comment type="similarity">
    <text evidence="7">Belongs to the drug/metabolite transporter (DMT) superfamily. Small multidrug resistance (SMR) (TC 2.A.7.1) family.</text>
</comment>
<keyword evidence="2" id="KW-0813">Transport</keyword>
<evidence type="ECO:0000256" key="7">
    <source>
        <dbReference type="RuleBase" id="RU003942"/>
    </source>
</evidence>
<evidence type="ECO:0000256" key="8">
    <source>
        <dbReference type="SAM" id="Phobius"/>
    </source>
</evidence>
<evidence type="ECO:0000256" key="4">
    <source>
        <dbReference type="ARBA" id="ARBA00022692"/>
    </source>
</evidence>
<comment type="subcellular location">
    <subcellularLocation>
        <location evidence="1 7">Cell membrane</location>
        <topology evidence="1 7">Multi-pass membrane protein</topology>
    </subcellularLocation>
</comment>
<proteinExistence type="inferred from homology"/>
<keyword evidence="6 8" id="KW-0472">Membrane</keyword>
<keyword evidence="3" id="KW-1003">Cell membrane</keyword>
<dbReference type="FunFam" id="1.10.3730.20:FF:000001">
    <property type="entry name" value="Quaternary ammonium compound resistance transporter SugE"/>
    <property type="match status" value="1"/>
</dbReference>
<keyword evidence="4 7" id="KW-0812">Transmembrane</keyword>
<comment type="caution">
    <text evidence="9">The sequence shown here is derived from an EMBL/GenBank/DDBJ whole genome shotgun (WGS) entry which is preliminary data.</text>
</comment>
<gene>
    <name evidence="9" type="primary">ebrB</name>
    <name evidence="9" type="ORF">ADA01nite_36370</name>
</gene>
<accession>A0A511VB66</accession>
<feature type="transmembrane region" description="Helical" evidence="8">
    <location>
        <begin position="85"/>
        <end position="104"/>
    </location>
</feature>
<evidence type="ECO:0000256" key="1">
    <source>
        <dbReference type="ARBA" id="ARBA00004651"/>
    </source>
</evidence>
<dbReference type="EMBL" id="BJXX01000169">
    <property type="protein sequence ID" value="GEN36177.1"/>
    <property type="molecule type" value="Genomic_DNA"/>
</dbReference>
<keyword evidence="5 8" id="KW-1133">Transmembrane helix</keyword>
<dbReference type="Gene3D" id="1.10.3730.20">
    <property type="match status" value="1"/>
</dbReference>
<evidence type="ECO:0000313" key="9">
    <source>
        <dbReference type="EMBL" id="GEN36177.1"/>
    </source>
</evidence>
<dbReference type="SUPFAM" id="SSF103481">
    <property type="entry name" value="Multidrug resistance efflux transporter EmrE"/>
    <property type="match status" value="1"/>
</dbReference>
<protein>
    <submittedName>
        <fullName evidence="9">Multidrug resistance protein EbrB</fullName>
    </submittedName>
</protein>
<dbReference type="OrthoDB" id="21828at2"/>